<gene>
    <name evidence="2" type="ORF">TNCT_670791</name>
</gene>
<protein>
    <submittedName>
        <fullName evidence="2">Uncharacterized protein</fullName>
    </submittedName>
</protein>
<comment type="caution">
    <text evidence="2">The sequence shown here is derived from an EMBL/GenBank/DDBJ whole genome shotgun (WGS) entry which is preliminary data.</text>
</comment>
<dbReference type="OrthoDB" id="6418646at2759"/>
<dbReference type="EMBL" id="BMAO01007426">
    <property type="protein sequence ID" value="GFR15880.1"/>
    <property type="molecule type" value="Genomic_DNA"/>
</dbReference>
<reference evidence="2" key="1">
    <citation type="submission" date="2020-07" db="EMBL/GenBank/DDBJ databases">
        <title>Multicomponent nature underlies the extraordinary mechanical properties of spider dragline silk.</title>
        <authorList>
            <person name="Kono N."/>
            <person name="Nakamura H."/>
            <person name="Mori M."/>
            <person name="Yoshida Y."/>
            <person name="Ohtoshi R."/>
            <person name="Malay A.D."/>
            <person name="Moran D.A.P."/>
            <person name="Tomita M."/>
            <person name="Numata K."/>
            <person name="Arakawa K."/>
        </authorList>
    </citation>
    <scope>NUCLEOTIDE SEQUENCE</scope>
</reference>
<evidence type="ECO:0000256" key="1">
    <source>
        <dbReference type="SAM" id="Phobius"/>
    </source>
</evidence>
<keyword evidence="1" id="KW-1133">Transmembrane helix</keyword>
<accession>A0A8X6LN47</accession>
<feature type="transmembrane region" description="Helical" evidence="1">
    <location>
        <begin position="74"/>
        <end position="92"/>
    </location>
</feature>
<keyword evidence="1" id="KW-0812">Transmembrane</keyword>
<feature type="transmembrane region" description="Helical" evidence="1">
    <location>
        <begin position="20"/>
        <end position="41"/>
    </location>
</feature>
<organism evidence="2 3">
    <name type="scientific">Trichonephila clavata</name>
    <name type="common">Joro spider</name>
    <name type="synonym">Nephila clavata</name>
    <dbReference type="NCBI Taxonomy" id="2740835"/>
    <lineage>
        <taxon>Eukaryota</taxon>
        <taxon>Metazoa</taxon>
        <taxon>Ecdysozoa</taxon>
        <taxon>Arthropoda</taxon>
        <taxon>Chelicerata</taxon>
        <taxon>Arachnida</taxon>
        <taxon>Araneae</taxon>
        <taxon>Araneomorphae</taxon>
        <taxon>Entelegynae</taxon>
        <taxon>Araneoidea</taxon>
        <taxon>Nephilidae</taxon>
        <taxon>Trichonephila</taxon>
    </lineage>
</organism>
<evidence type="ECO:0000313" key="2">
    <source>
        <dbReference type="EMBL" id="GFR15880.1"/>
    </source>
</evidence>
<keyword evidence="3" id="KW-1185">Reference proteome</keyword>
<proteinExistence type="predicted"/>
<dbReference type="Proteomes" id="UP000887116">
    <property type="component" value="Unassembled WGS sequence"/>
</dbReference>
<evidence type="ECO:0000313" key="3">
    <source>
        <dbReference type="Proteomes" id="UP000887116"/>
    </source>
</evidence>
<dbReference type="AlphaFoldDB" id="A0A8X6LN47"/>
<name>A0A8X6LN47_TRICU</name>
<keyword evidence="1" id="KW-0472">Membrane</keyword>
<sequence>MQNSMKIPIVFRWPRFGYDLIILSICASCCYRCILTIKYNLFQPLSSLPNYIDGDLDSFIHGNMIQFDALYMKPFQNLCTYLIGLGWGHYLMKREICTKRSDRQGE</sequence>